<evidence type="ECO:0000313" key="3">
    <source>
        <dbReference type="Proteomes" id="UP000607281"/>
    </source>
</evidence>
<dbReference type="InterPro" id="IPR003754">
    <property type="entry name" value="4pyrrol_synth_uPrphyn_synth"/>
</dbReference>
<dbReference type="InterPro" id="IPR036108">
    <property type="entry name" value="4pyrrol_syn_uPrphyn_synt_sf"/>
</dbReference>
<organism evidence="2 3">
    <name type="scientific">Anabaena subtropica FACHB-260</name>
    <dbReference type="NCBI Taxonomy" id="2692884"/>
    <lineage>
        <taxon>Bacteria</taxon>
        <taxon>Bacillati</taxon>
        <taxon>Cyanobacteriota</taxon>
        <taxon>Cyanophyceae</taxon>
        <taxon>Nostocales</taxon>
        <taxon>Nostocaceae</taxon>
        <taxon>Anabaena</taxon>
    </lineage>
</organism>
<comment type="caution">
    <text evidence="2">The sequence shown here is derived from an EMBL/GenBank/DDBJ whole genome shotgun (WGS) entry which is preliminary data.</text>
</comment>
<evidence type="ECO:0000259" key="1">
    <source>
        <dbReference type="Pfam" id="PF02602"/>
    </source>
</evidence>
<dbReference type="PANTHER" id="PTHR38020:SF1">
    <property type="entry name" value="UROPORPHYRINOGEN-III SYNTHASE"/>
    <property type="match status" value="1"/>
</dbReference>
<dbReference type="Pfam" id="PF02602">
    <property type="entry name" value="HEM4"/>
    <property type="match status" value="1"/>
</dbReference>
<feature type="domain" description="Tetrapyrrole biosynthesis uroporphyrinogen III synthase" evidence="1">
    <location>
        <begin position="29"/>
        <end position="255"/>
    </location>
</feature>
<gene>
    <name evidence="2" type="ORF">H6G18_19565</name>
</gene>
<protein>
    <submittedName>
        <fullName evidence="2">Uroporphyrinogen-III synthase</fullName>
    </submittedName>
</protein>
<dbReference type="CDD" id="cd06578">
    <property type="entry name" value="HemD"/>
    <property type="match status" value="1"/>
</dbReference>
<dbReference type="PANTHER" id="PTHR38020">
    <property type="entry name" value="UROPORPHYRINOGEN-III SYNTHASE"/>
    <property type="match status" value="1"/>
</dbReference>
<dbReference type="Proteomes" id="UP000607281">
    <property type="component" value="Unassembled WGS sequence"/>
</dbReference>
<sequence>MSNLLTASSQLPLYGKRVLVTAPRNYAARLSEQIISQGGLSIFMPTIETCYLSNYSELDGVIRRIDEFDWIAFTSRNGIIAFFERLHNLDIEISKLQNCQLSALGKDVDILLSLCGRVDLIPRESSPAGIVAEFSQIEGISGQKILVPIPEVVGISEPNIVPNFIADLKKLGMQVMRVPAYITQCLDKNIYTVEINLIRQGLIDIIAFSSTAEVASFLTMFDSKSEFERCLIACFGPYTAANAQELGVNVSIVSTAEMLKADTKLYILS</sequence>
<accession>A0ABR8CT11</accession>
<name>A0ABR8CT11_9NOST</name>
<dbReference type="SUPFAM" id="SSF69618">
    <property type="entry name" value="HemD-like"/>
    <property type="match status" value="1"/>
</dbReference>
<dbReference type="RefSeq" id="WP_190408747.1">
    <property type="nucleotide sequence ID" value="NZ_JACJRF010000042.1"/>
</dbReference>
<keyword evidence="3" id="KW-1185">Reference proteome</keyword>
<dbReference type="EMBL" id="JACJRF010000042">
    <property type="protein sequence ID" value="MBD2346327.1"/>
    <property type="molecule type" value="Genomic_DNA"/>
</dbReference>
<proteinExistence type="predicted"/>
<reference evidence="2 3" key="1">
    <citation type="journal article" date="2020" name="ISME J.">
        <title>Comparative genomics reveals insights into cyanobacterial evolution and habitat adaptation.</title>
        <authorList>
            <person name="Chen M.Y."/>
            <person name="Teng W.K."/>
            <person name="Zhao L."/>
            <person name="Hu C.X."/>
            <person name="Zhou Y.K."/>
            <person name="Han B.P."/>
            <person name="Song L.R."/>
            <person name="Shu W.S."/>
        </authorList>
    </citation>
    <scope>NUCLEOTIDE SEQUENCE [LARGE SCALE GENOMIC DNA]</scope>
    <source>
        <strain evidence="2 3">FACHB-260</strain>
    </source>
</reference>
<dbReference type="Gene3D" id="3.40.50.10090">
    <property type="match status" value="2"/>
</dbReference>
<evidence type="ECO:0000313" key="2">
    <source>
        <dbReference type="EMBL" id="MBD2346327.1"/>
    </source>
</evidence>